<accession>A0A9P6FLS3</accession>
<comment type="subcellular location">
    <subcellularLocation>
        <location evidence="1">Membrane</location>
        <topology evidence="1">Single-pass membrane protein</topology>
    </subcellularLocation>
</comment>
<evidence type="ECO:0000256" key="3">
    <source>
        <dbReference type="ARBA" id="ARBA00022989"/>
    </source>
</evidence>
<dbReference type="AlphaFoldDB" id="A0A9P6FLS3"/>
<dbReference type="EMBL" id="JAABOA010004146">
    <property type="protein sequence ID" value="KAF9577983.1"/>
    <property type="molecule type" value="Genomic_DNA"/>
</dbReference>
<evidence type="ECO:0000256" key="2">
    <source>
        <dbReference type="ARBA" id="ARBA00022692"/>
    </source>
</evidence>
<dbReference type="GO" id="GO:0016020">
    <property type="term" value="C:membrane"/>
    <property type="evidence" value="ECO:0007669"/>
    <property type="project" value="UniProtKB-SubCell"/>
</dbReference>
<sequence length="284" mass="31065">MSIKYGAWIAILALLTISIIPARVAAQSQDSCPPCTNAEAILKPCNTSLQMEHWPGTFVYQPTDVQAPCACNQNYFDQMRACLTCQSSSSAKLSVKPLDMYQLVCTSFGQKWEQIYIPNKPTTTTSSSATSSSTPNNGLNTGGSTSSHSNLSSGAVAGIIVSAIALVVALSVAGYVYVRRKRELARQQEEEDVYKYQDNGRNSYIEAPLPQYTGMIQPTLPALPQLTNLRVMNPDYDEDDTRNLTEDKFNQGYKDAPPAFSGSGGFEVNRNQSPGWRRGSFDDD</sequence>
<feature type="region of interest" description="Disordered" evidence="5">
    <location>
        <begin position="122"/>
        <end position="147"/>
    </location>
</feature>
<dbReference type="InterPro" id="IPR051694">
    <property type="entry name" value="Immunoregulatory_rcpt-like"/>
</dbReference>
<evidence type="ECO:0000256" key="6">
    <source>
        <dbReference type="SAM" id="Phobius"/>
    </source>
</evidence>
<dbReference type="OrthoDB" id="2396143at2759"/>
<organism evidence="8 9">
    <name type="scientific">Lunasporangiospora selenospora</name>
    <dbReference type="NCBI Taxonomy" id="979761"/>
    <lineage>
        <taxon>Eukaryota</taxon>
        <taxon>Fungi</taxon>
        <taxon>Fungi incertae sedis</taxon>
        <taxon>Mucoromycota</taxon>
        <taxon>Mortierellomycotina</taxon>
        <taxon>Mortierellomycetes</taxon>
        <taxon>Mortierellales</taxon>
        <taxon>Mortierellaceae</taxon>
        <taxon>Lunasporangiospora</taxon>
    </lineage>
</organism>
<keyword evidence="3 6" id="KW-1133">Transmembrane helix</keyword>
<protein>
    <recommendedName>
        <fullName evidence="10">LPXTG-motif cell wall anchor domain-containing protein</fullName>
    </recommendedName>
</protein>
<comment type="caution">
    <text evidence="8">The sequence shown here is derived from an EMBL/GenBank/DDBJ whole genome shotgun (WGS) entry which is preliminary data.</text>
</comment>
<keyword evidence="7" id="KW-0732">Signal</keyword>
<evidence type="ECO:0000256" key="7">
    <source>
        <dbReference type="SAM" id="SignalP"/>
    </source>
</evidence>
<evidence type="ECO:0000256" key="5">
    <source>
        <dbReference type="SAM" id="MobiDB-lite"/>
    </source>
</evidence>
<feature type="signal peptide" evidence="7">
    <location>
        <begin position="1"/>
        <end position="26"/>
    </location>
</feature>
<evidence type="ECO:0008006" key="10">
    <source>
        <dbReference type="Google" id="ProtNLM"/>
    </source>
</evidence>
<keyword evidence="4 6" id="KW-0472">Membrane</keyword>
<evidence type="ECO:0000256" key="1">
    <source>
        <dbReference type="ARBA" id="ARBA00004167"/>
    </source>
</evidence>
<reference evidence="8" key="1">
    <citation type="journal article" date="2020" name="Fungal Divers.">
        <title>Resolving the Mortierellaceae phylogeny through synthesis of multi-gene phylogenetics and phylogenomics.</title>
        <authorList>
            <person name="Vandepol N."/>
            <person name="Liber J."/>
            <person name="Desiro A."/>
            <person name="Na H."/>
            <person name="Kennedy M."/>
            <person name="Barry K."/>
            <person name="Grigoriev I.V."/>
            <person name="Miller A.N."/>
            <person name="O'Donnell K."/>
            <person name="Stajich J.E."/>
            <person name="Bonito G."/>
        </authorList>
    </citation>
    <scope>NUCLEOTIDE SEQUENCE</scope>
    <source>
        <strain evidence="8">KOD1015</strain>
    </source>
</reference>
<proteinExistence type="predicted"/>
<feature type="chain" id="PRO_5040309586" description="LPXTG-motif cell wall anchor domain-containing protein" evidence="7">
    <location>
        <begin position="27"/>
        <end position="284"/>
    </location>
</feature>
<gene>
    <name evidence="8" type="ORF">BGW38_006483</name>
</gene>
<name>A0A9P6FLS3_9FUNG</name>
<dbReference type="Proteomes" id="UP000780801">
    <property type="component" value="Unassembled WGS sequence"/>
</dbReference>
<dbReference type="GO" id="GO:0071944">
    <property type="term" value="C:cell periphery"/>
    <property type="evidence" value="ECO:0007669"/>
    <property type="project" value="UniProtKB-ARBA"/>
</dbReference>
<evidence type="ECO:0000313" key="8">
    <source>
        <dbReference type="EMBL" id="KAF9577983.1"/>
    </source>
</evidence>
<dbReference type="PANTHER" id="PTHR15549">
    <property type="entry name" value="PAIRED IMMUNOGLOBULIN-LIKE TYPE 2 RECEPTOR"/>
    <property type="match status" value="1"/>
</dbReference>
<feature type="transmembrane region" description="Helical" evidence="6">
    <location>
        <begin position="155"/>
        <end position="178"/>
    </location>
</feature>
<keyword evidence="9" id="KW-1185">Reference proteome</keyword>
<evidence type="ECO:0000313" key="9">
    <source>
        <dbReference type="Proteomes" id="UP000780801"/>
    </source>
</evidence>
<evidence type="ECO:0000256" key="4">
    <source>
        <dbReference type="ARBA" id="ARBA00023136"/>
    </source>
</evidence>
<keyword evidence="2 6" id="KW-0812">Transmembrane</keyword>
<feature type="region of interest" description="Disordered" evidence="5">
    <location>
        <begin position="248"/>
        <end position="284"/>
    </location>
</feature>